<dbReference type="AlphaFoldDB" id="A0A0V0Z550"/>
<keyword evidence="2" id="KW-1185">Reference proteome</keyword>
<evidence type="ECO:0000313" key="2">
    <source>
        <dbReference type="Proteomes" id="UP000054783"/>
    </source>
</evidence>
<protein>
    <submittedName>
        <fullName evidence="1">Uncharacterized protein</fullName>
    </submittedName>
</protein>
<accession>A0A0V0Z550</accession>
<dbReference type="Proteomes" id="UP000054783">
    <property type="component" value="Unassembled WGS sequence"/>
</dbReference>
<comment type="caution">
    <text evidence="1">The sequence shown here is derived from an EMBL/GenBank/DDBJ whole genome shotgun (WGS) entry which is preliminary data.</text>
</comment>
<sequence length="106" mass="12337">MVDQELQFYVNYGFFTISLEIRNRATLCCFRVLGEKCFVEILNSFAGYCYLCCNHNVKVKRFSITVAPINKLKLNIISMLTFPEICYYAISDLFNAVQRLQGRVQL</sequence>
<organism evidence="1 2">
    <name type="scientific">Trichinella patagoniensis</name>
    <dbReference type="NCBI Taxonomy" id="990121"/>
    <lineage>
        <taxon>Eukaryota</taxon>
        <taxon>Metazoa</taxon>
        <taxon>Ecdysozoa</taxon>
        <taxon>Nematoda</taxon>
        <taxon>Enoplea</taxon>
        <taxon>Dorylaimia</taxon>
        <taxon>Trichinellida</taxon>
        <taxon>Trichinellidae</taxon>
        <taxon>Trichinella</taxon>
    </lineage>
</organism>
<name>A0A0V0Z550_9BILA</name>
<reference evidence="1 2" key="1">
    <citation type="submission" date="2015-01" db="EMBL/GenBank/DDBJ databases">
        <title>Evolution of Trichinella species and genotypes.</title>
        <authorList>
            <person name="Korhonen P.K."/>
            <person name="Edoardo P."/>
            <person name="Giuseppe L.R."/>
            <person name="Gasser R.B."/>
        </authorList>
    </citation>
    <scope>NUCLEOTIDE SEQUENCE [LARGE SCALE GENOMIC DNA]</scope>
    <source>
        <strain evidence="1">ISS2496</strain>
    </source>
</reference>
<proteinExistence type="predicted"/>
<evidence type="ECO:0000313" key="1">
    <source>
        <dbReference type="EMBL" id="KRY07534.1"/>
    </source>
</evidence>
<dbReference type="EMBL" id="JYDQ01000443">
    <property type="protein sequence ID" value="KRY07534.1"/>
    <property type="molecule type" value="Genomic_DNA"/>
</dbReference>
<gene>
    <name evidence="1" type="ORF">T12_12407</name>
</gene>